<evidence type="ECO:0000313" key="7">
    <source>
        <dbReference type="EMBL" id="KQL51238.1"/>
    </source>
</evidence>
<keyword evidence="8" id="KW-1185">Reference proteome</keyword>
<reference evidence="7 8" key="1">
    <citation type="submission" date="2015-09" db="EMBL/GenBank/DDBJ databases">
        <title>Genome sequencing project for genomic taxonomy and phylogenomics of Bacillus-like bacteria.</title>
        <authorList>
            <person name="Liu B."/>
            <person name="Wang J."/>
            <person name="Zhu Y."/>
            <person name="Liu G."/>
            <person name="Chen Q."/>
            <person name="Chen Z."/>
            <person name="Lan J."/>
            <person name="Che J."/>
            <person name="Ge C."/>
            <person name="Shi H."/>
            <person name="Pan Z."/>
            <person name="Liu X."/>
        </authorList>
    </citation>
    <scope>NUCLEOTIDE SEQUENCE [LARGE SCALE GENOMIC DNA]</scope>
    <source>
        <strain evidence="7 8">LMG 18435</strain>
    </source>
</reference>
<dbReference type="GO" id="GO:0016020">
    <property type="term" value="C:membrane"/>
    <property type="evidence" value="ECO:0007669"/>
    <property type="project" value="UniProtKB-SubCell"/>
</dbReference>
<accession>A0A0Q3TAY8</accession>
<keyword evidence="3 5" id="KW-1133">Transmembrane helix</keyword>
<proteinExistence type="predicted"/>
<evidence type="ECO:0000256" key="2">
    <source>
        <dbReference type="ARBA" id="ARBA00022692"/>
    </source>
</evidence>
<protein>
    <recommendedName>
        <fullName evidence="6">DUF4064 domain-containing protein</fullName>
    </recommendedName>
</protein>
<dbReference type="Proteomes" id="UP000051888">
    <property type="component" value="Unassembled WGS sequence"/>
</dbReference>
<gene>
    <name evidence="7" type="ORF">AN964_19790</name>
</gene>
<dbReference type="InterPro" id="IPR025273">
    <property type="entry name" value="DUF4064"/>
</dbReference>
<dbReference type="PATRIC" id="fig|157838.3.peg.4369"/>
<dbReference type="InterPro" id="IPR035906">
    <property type="entry name" value="MetI-like_sf"/>
</dbReference>
<dbReference type="Gene3D" id="1.10.3720.10">
    <property type="entry name" value="MetI-like"/>
    <property type="match status" value="1"/>
</dbReference>
<evidence type="ECO:0000256" key="4">
    <source>
        <dbReference type="ARBA" id="ARBA00023136"/>
    </source>
</evidence>
<dbReference type="AlphaFoldDB" id="A0A0Q3TAY8"/>
<feature type="domain" description="DUF4064" evidence="6">
    <location>
        <begin position="2"/>
        <end position="108"/>
    </location>
</feature>
<dbReference type="STRING" id="157838.AN964_19790"/>
<evidence type="ECO:0000256" key="5">
    <source>
        <dbReference type="SAM" id="Phobius"/>
    </source>
</evidence>
<keyword evidence="2 5" id="KW-0812">Transmembrane</keyword>
<dbReference type="OrthoDB" id="2357232at2"/>
<comment type="subcellular location">
    <subcellularLocation>
        <location evidence="1">Membrane</location>
        <topology evidence="1">Multi-pass membrane protein</topology>
    </subcellularLocation>
</comment>
<evidence type="ECO:0000256" key="3">
    <source>
        <dbReference type="ARBA" id="ARBA00022989"/>
    </source>
</evidence>
<feature type="transmembrane region" description="Helical" evidence="5">
    <location>
        <begin position="94"/>
        <end position="110"/>
    </location>
</feature>
<dbReference type="Pfam" id="PF13273">
    <property type="entry name" value="DUF4064"/>
    <property type="match status" value="1"/>
</dbReference>
<dbReference type="EMBL" id="LJJC01000006">
    <property type="protein sequence ID" value="KQL51238.1"/>
    <property type="molecule type" value="Genomic_DNA"/>
</dbReference>
<evidence type="ECO:0000313" key="8">
    <source>
        <dbReference type="Proteomes" id="UP000051888"/>
    </source>
</evidence>
<name>A0A0Q3TAY8_9BACI</name>
<sequence>MKRTAEITLTIIGVIINALVGGSVLLIASLFKNETFQEQVKNELANDQKLNTVDPSEVLNAIGNGSWWVVIASLIGLVLGIIAAVCLKGNNKPKLAGILLIIAAVVSVLLSVGVDWLPGILFLVAGILSLARKPKKEIMD</sequence>
<feature type="transmembrane region" description="Helical" evidence="5">
    <location>
        <begin position="65"/>
        <end position="87"/>
    </location>
</feature>
<comment type="caution">
    <text evidence="7">The sequence shown here is derived from an EMBL/GenBank/DDBJ whole genome shotgun (WGS) entry which is preliminary data.</text>
</comment>
<organism evidence="7 8">
    <name type="scientific">Heyndrickxia shackletonii</name>
    <dbReference type="NCBI Taxonomy" id="157838"/>
    <lineage>
        <taxon>Bacteria</taxon>
        <taxon>Bacillati</taxon>
        <taxon>Bacillota</taxon>
        <taxon>Bacilli</taxon>
        <taxon>Bacillales</taxon>
        <taxon>Bacillaceae</taxon>
        <taxon>Heyndrickxia</taxon>
    </lineage>
</organism>
<evidence type="ECO:0000256" key="1">
    <source>
        <dbReference type="ARBA" id="ARBA00004141"/>
    </source>
</evidence>
<evidence type="ECO:0000259" key="6">
    <source>
        <dbReference type="Pfam" id="PF13273"/>
    </source>
</evidence>
<keyword evidence="4 5" id="KW-0472">Membrane</keyword>
<feature type="transmembrane region" description="Helical" evidence="5">
    <location>
        <begin position="7"/>
        <end position="31"/>
    </location>
</feature>
<dbReference type="RefSeq" id="WP_055741544.1">
    <property type="nucleotide sequence ID" value="NZ_JAAIWL010000004.1"/>
</dbReference>